<evidence type="ECO:0000313" key="1">
    <source>
        <dbReference type="EMBL" id="KOX71277.1"/>
    </source>
</evidence>
<sequence length="53" mass="5767">MKTKREKSLNAKIRIEKDLGGGLLEMGHLNISCGIEATEKRHERGIGGFKGSA</sequence>
<reference evidence="1 2" key="1">
    <citation type="submission" date="2015-07" db="EMBL/GenBank/DDBJ databases">
        <title>The genome of Melipona quadrifasciata.</title>
        <authorList>
            <person name="Pan H."/>
            <person name="Kapheim K."/>
        </authorList>
    </citation>
    <scope>NUCLEOTIDE SEQUENCE [LARGE SCALE GENOMIC DNA]</scope>
    <source>
        <strain evidence="1">0111107301</strain>
        <tissue evidence="1">Whole body</tissue>
    </source>
</reference>
<dbReference type="Proteomes" id="UP000053105">
    <property type="component" value="Unassembled WGS sequence"/>
</dbReference>
<evidence type="ECO:0000313" key="2">
    <source>
        <dbReference type="Proteomes" id="UP000053105"/>
    </source>
</evidence>
<protein>
    <submittedName>
        <fullName evidence="1">Uncharacterized protein</fullName>
    </submittedName>
</protein>
<organism evidence="1 2">
    <name type="scientific">Melipona quadrifasciata</name>
    <dbReference type="NCBI Taxonomy" id="166423"/>
    <lineage>
        <taxon>Eukaryota</taxon>
        <taxon>Metazoa</taxon>
        <taxon>Ecdysozoa</taxon>
        <taxon>Arthropoda</taxon>
        <taxon>Hexapoda</taxon>
        <taxon>Insecta</taxon>
        <taxon>Pterygota</taxon>
        <taxon>Neoptera</taxon>
        <taxon>Endopterygota</taxon>
        <taxon>Hymenoptera</taxon>
        <taxon>Apocrita</taxon>
        <taxon>Aculeata</taxon>
        <taxon>Apoidea</taxon>
        <taxon>Anthophila</taxon>
        <taxon>Apidae</taxon>
        <taxon>Melipona</taxon>
    </lineage>
</organism>
<accession>A0A0M8ZUK8</accession>
<proteinExistence type="predicted"/>
<name>A0A0M8ZUK8_9HYME</name>
<gene>
    <name evidence="1" type="ORF">WN51_03511</name>
</gene>
<dbReference type="AlphaFoldDB" id="A0A0M8ZUK8"/>
<dbReference type="EMBL" id="KQ435844">
    <property type="protein sequence ID" value="KOX71277.1"/>
    <property type="molecule type" value="Genomic_DNA"/>
</dbReference>
<keyword evidence="2" id="KW-1185">Reference proteome</keyword>